<reference evidence="24" key="3">
    <citation type="journal article" date="2014" name="Nature">
        <title>Elephant shark genome provides unique insights into gnathostome evolution.</title>
        <authorList>
            <consortium name="International Elephant Shark Genome Sequencing Consortium"/>
            <person name="Venkatesh B."/>
            <person name="Lee A.P."/>
            <person name="Ravi V."/>
            <person name="Maurya A.K."/>
            <person name="Lian M.M."/>
            <person name="Swann J.B."/>
            <person name="Ohta Y."/>
            <person name="Flajnik M.F."/>
            <person name="Sutoh Y."/>
            <person name="Kasahara M."/>
            <person name="Hoon S."/>
            <person name="Gangu V."/>
            <person name="Roy S.W."/>
            <person name="Irimia M."/>
            <person name="Korzh V."/>
            <person name="Kondrychyn I."/>
            <person name="Lim Z.W."/>
            <person name="Tay B.H."/>
            <person name="Tohari S."/>
            <person name="Kong K.W."/>
            <person name="Ho S."/>
            <person name="Lorente-Galdos B."/>
            <person name="Quilez J."/>
            <person name="Marques-Bonet T."/>
            <person name="Raney B.J."/>
            <person name="Ingham P.W."/>
            <person name="Tay A."/>
            <person name="Hillier L.W."/>
            <person name="Minx P."/>
            <person name="Boehm T."/>
            <person name="Wilson R.K."/>
            <person name="Brenner S."/>
            <person name="Warren W.C."/>
        </authorList>
    </citation>
    <scope>NUCLEOTIDE SEQUENCE [LARGE SCALE GENOMIC DNA]</scope>
</reference>
<feature type="region of interest" description="Disordered" evidence="20">
    <location>
        <begin position="918"/>
        <end position="981"/>
    </location>
</feature>
<comment type="similarity">
    <text evidence="4">Belongs to the multicopper oxidase family.</text>
</comment>
<evidence type="ECO:0000259" key="22">
    <source>
        <dbReference type="PROSITE" id="PS50022"/>
    </source>
</evidence>
<dbReference type="GO" id="GO:0005576">
    <property type="term" value="C:extracellular region"/>
    <property type="evidence" value="ECO:0007669"/>
    <property type="project" value="UniProtKB-SubCell"/>
</dbReference>
<dbReference type="Proteomes" id="UP000314986">
    <property type="component" value="Unassembled WGS sequence"/>
</dbReference>
<dbReference type="PANTHER" id="PTHR46806:SF10">
    <property type="entry name" value="COAGULATION FACTOR V"/>
    <property type="match status" value="1"/>
</dbReference>
<keyword evidence="8" id="KW-0812">Transmembrane</keyword>
<keyword evidence="11" id="KW-0677">Repeat</keyword>
<dbReference type="GeneID" id="103183966"/>
<dbReference type="Gene3D" id="2.60.120.260">
    <property type="entry name" value="Galactose-binding domain-like"/>
    <property type="match status" value="2"/>
</dbReference>
<evidence type="ECO:0000256" key="14">
    <source>
        <dbReference type="ARBA" id="ARBA00023002"/>
    </source>
</evidence>
<evidence type="ECO:0000256" key="5">
    <source>
        <dbReference type="ARBA" id="ARBA00013107"/>
    </source>
</evidence>
<keyword evidence="17 19" id="KW-1015">Disulfide bond</keyword>
<gene>
    <name evidence="23" type="primary">f5</name>
</gene>
<organism evidence="23 24">
    <name type="scientific">Callorhinchus milii</name>
    <name type="common">Ghost shark</name>
    <dbReference type="NCBI Taxonomy" id="7868"/>
    <lineage>
        <taxon>Eukaryota</taxon>
        <taxon>Metazoa</taxon>
        <taxon>Chordata</taxon>
        <taxon>Craniata</taxon>
        <taxon>Vertebrata</taxon>
        <taxon>Chondrichthyes</taxon>
        <taxon>Holocephali</taxon>
        <taxon>Chimaeriformes</taxon>
        <taxon>Callorhinchidae</taxon>
        <taxon>Callorhinchus</taxon>
    </lineage>
</organism>
<evidence type="ECO:0000256" key="21">
    <source>
        <dbReference type="SAM" id="SignalP"/>
    </source>
</evidence>
<dbReference type="Pfam" id="PF00754">
    <property type="entry name" value="F5_F8_type_C"/>
    <property type="match status" value="2"/>
</dbReference>
<dbReference type="SMART" id="SM00231">
    <property type="entry name" value="FA58C"/>
    <property type="match status" value="2"/>
</dbReference>
<feature type="region of interest" description="Disordered" evidence="20">
    <location>
        <begin position="1287"/>
        <end position="1316"/>
    </location>
</feature>
<dbReference type="GO" id="GO:0004322">
    <property type="term" value="F:ferroxidase activity"/>
    <property type="evidence" value="ECO:0007669"/>
    <property type="project" value="UniProtKB-EC"/>
</dbReference>
<feature type="compositionally biased region" description="Basic and acidic residues" evidence="20">
    <location>
        <begin position="819"/>
        <end position="833"/>
    </location>
</feature>
<evidence type="ECO:0000256" key="6">
    <source>
        <dbReference type="ARBA" id="ARBA00022448"/>
    </source>
</evidence>
<evidence type="ECO:0000256" key="2">
    <source>
        <dbReference type="ARBA" id="ARBA00004167"/>
    </source>
</evidence>
<feature type="compositionally biased region" description="Polar residues" evidence="20">
    <location>
        <begin position="1023"/>
        <end position="1036"/>
    </location>
</feature>
<dbReference type="FunFam" id="2.60.40.420:FF:000002">
    <property type="entry name" value="Hephaestin like 1"/>
    <property type="match status" value="2"/>
</dbReference>
<evidence type="ECO:0000256" key="13">
    <source>
        <dbReference type="ARBA" id="ARBA00022989"/>
    </source>
</evidence>
<keyword evidence="14" id="KW-0560">Oxidoreductase</keyword>
<dbReference type="GO" id="GO:0006811">
    <property type="term" value="P:monoatomic ion transport"/>
    <property type="evidence" value="ECO:0007669"/>
    <property type="project" value="UniProtKB-KW"/>
</dbReference>
<dbReference type="Gene3D" id="2.60.40.420">
    <property type="entry name" value="Cupredoxins - blue copper proteins"/>
    <property type="match status" value="5"/>
</dbReference>
<dbReference type="KEGG" id="cmk:103183966"/>
<dbReference type="InterPro" id="IPR024715">
    <property type="entry name" value="Factor_5/8-like"/>
</dbReference>
<feature type="domain" description="F5/8 type C" evidence="22">
    <location>
        <begin position="1666"/>
        <end position="1817"/>
    </location>
</feature>
<dbReference type="InterPro" id="IPR000421">
    <property type="entry name" value="FA58C"/>
</dbReference>
<dbReference type="GO" id="GO:0038023">
    <property type="term" value="F:signaling receptor activity"/>
    <property type="evidence" value="ECO:0007669"/>
    <property type="project" value="TreeGrafter"/>
</dbReference>
<feature type="region of interest" description="Disordered" evidence="20">
    <location>
        <begin position="809"/>
        <end position="837"/>
    </location>
</feature>
<evidence type="ECO:0000256" key="15">
    <source>
        <dbReference type="ARBA" id="ARBA00023065"/>
    </source>
</evidence>
<reference evidence="23" key="4">
    <citation type="submission" date="2025-08" db="UniProtKB">
        <authorList>
            <consortium name="Ensembl"/>
        </authorList>
    </citation>
    <scope>IDENTIFICATION</scope>
</reference>
<feature type="chain" id="PRO_5021336092" description="ferroxidase" evidence="21">
    <location>
        <begin position="19"/>
        <end position="1979"/>
    </location>
</feature>
<keyword evidence="15" id="KW-0406">Ion transport</keyword>
<comment type="cofactor">
    <cofactor evidence="1">
        <name>Cu cation</name>
        <dbReference type="ChEBI" id="CHEBI:23378"/>
    </cofactor>
</comment>
<dbReference type="PIRSF" id="PIRSF000354">
    <property type="entry name" value="Factors_V_VIII"/>
    <property type="match status" value="1"/>
</dbReference>
<evidence type="ECO:0000313" key="24">
    <source>
        <dbReference type="Proteomes" id="UP000314986"/>
    </source>
</evidence>
<keyword evidence="16" id="KW-0472">Membrane</keyword>
<dbReference type="GO" id="GO:0005507">
    <property type="term" value="F:copper ion binding"/>
    <property type="evidence" value="ECO:0007669"/>
    <property type="project" value="InterPro"/>
</dbReference>
<reference evidence="23" key="5">
    <citation type="submission" date="2025-09" db="UniProtKB">
        <authorList>
            <consortium name="Ensembl"/>
        </authorList>
    </citation>
    <scope>IDENTIFICATION</scope>
</reference>
<feature type="region of interest" description="Disordered" evidence="20">
    <location>
        <begin position="1021"/>
        <end position="1088"/>
    </location>
</feature>
<dbReference type="PROSITE" id="PS00079">
    <property type="entry name" value="MULTICOPPER_OXIDASE1"/>
    <property type="match status" value="2"/>
</dbReference>
<name>A0A4W3IBT8_CALMI</name>
<evidence type="ECO:0000256" key="1">
    <source>
        <dbReference type="ARBA" id="ARBA00001935"/>
    </source>
</evidence>
<evidence type="ECO:0000256" key="19">
    <source>
        <dbReference type="PIRSR" id="PIRSR000354-1"/>
    </source>
</evidence>
<evidence type="ECO:0000256" key="16">
    <source>
        <dbReference type="ARBA" id="ARBA00023136"/>
    </source>
</evidence>
<protein>
    <recommendedName>
        <fullName evidence="5">ferroxidase</fullName>
        <ecNumber evidence="5">1.16.3.1</ecNumber>
    </recommendedName>
</protein>
<proteinExistence type="inferred from homology"/>
<dbReference type="OMA" id="YQSNIMS"/>
<evidence type="ECO:0000256" key="17">
    <source>
        <dbReference type="ARBA" id="ARBA00023157"/>
    </source>
</evidence>
<keyword evidence="12" id="KW-0106">Calcium</keyword>
<dbReference type="PROSITE" id="PS01285">
    <property type="entry name" value="FA58C_1"/>
    <property type="match status" value="2"/>
</dbReference>
<dbReference type="InterPro" id="IPR008979">
    <property type="entry name" value="Galactose-bd-like_sf"/>
</dbReference>
<dbReference type="InterPro" id="IPR011706">
    <property type="entry name" value="Cu-oxidase_C"/>
</dbReference>
<reference evidence="24" key="2">
    <citation type="journal article" date="2007" name="PLoS Biol.">
        <title>Survey sequencing and comparative analysis of the elephant shark (Callorhinchus milii) genome.</title>
        <authorList>
            <person name="Venkatesh B."/>
            <person name="Kirkness E.F."/>
            <person name="Loh Y.H."/>
            <person name="Halpern A.L."/>
            <person name="Lee A.P."/>
            <person name="Johnson J."/>
            <person name="Dandona N."/>
            <person name="Viswanathan L.D."/>
            <person name="Tay A."/>
            <person name="Venter J.C."/>
            <person name="Strausberg R.L."/>
            <person name="Brenner S."/>
        </authorList>
    </citation>
    <scope>NUCLEOTIDE SEQUENCE [LARGE SCALE GENOMIC DNA]</scope>
</reference>
<dbReference type="PROSITE" id="PS01286">
    <property type="entry name" value="FA58C_2"/>
    <property type="match status" value="2"/>
</dbReference>
<sequence>MSLSSSLLLLVISAVTQGGLTAVRQHCIASVEIEWVYSGHQADRSSTTAKTYRKVIYKEYEDSSFTTEVDSPAWKGLLGPTLRAEIGDTLQVHFKNKASYPFNIRPQGVPYGKTAEGFFRENSLHFVDKKDPILPLEEYTYKWEITKDVAPTESDSQCLTYIYSSDVDNLKDFHSGLIGALLICKPGSLDEAGKQIHFKEEFVLLFSVFDESESWYYENKRKSEIKMYSINGFTNGTLPEFNVCAQTEISWHFIGMSSSEEIFSVHFNGQVLLHDNHMVSTIGLSPVSSVTALMCPKENGKWLLSSQVQQHRQAAMYGFLNVQQCTSPRSRSQCISRYVPSRKPGKIRKYFIAAEEIHWSYATEIPDFISSDFKSKYLVQGPNRIGKVYKKAIYVEYTDETFTERKVRSETENVVPILQDGIGSPVISAEIKDNVKIYFKNLASRPFSIYPHGVTVSKKNEGVIYPGNFTDFSKQVNPNQTFMYQWIISEDVGPTAEDPRCLTKLYHSAVDITRDIASGLFGPLLICKRQSLNARNFQIRTDEEQHLIFAAFDENKSWYIDDNIQQFCQDPSTVDPNDPEFYESNIMYTINGFVYESEEVFPLCEGTVTYWHVSSVGAQDRIQSVHFHGHSFKYRKTIQDVLHLYPQTGETLYMQMDNLGEWLLRTTSSQHKAYGMRLRFKVYICDDAEKALIYHVIRQDQETKKVIVEINEEESSEELDDVTREFLIQMGMKSFRAAPEDDPVLKDILQYMDDDTESMGHISEEQDLLIDDTVHSHADESGNKINDSLIVDNGNLTSTTKENIAQMFETPLNSNTNPKSRESLLNRNPRDVTAEETNTGFLGEREGMKLETTALPQDSEVKMPAEENASTLFSANDPRSEIKTVVRSFSDMNVSEPTQEYIKVDNFEATMECIIGDERRGKGDLDPEFSLDSQEDDHTEDLIIVEGEDIVEVNGTDQTQRAKNKKEDAMETGQASGSDLNDEMLLNVQNQASESDSASDLTHHSYSNLYYMGYATHEPVSDGTFNETNAESSANDSKAEHPHSASEPSDSVETYQNHNFSVDFKGKGMERAKSNGSDNSTSKEQVSTHSVKDIALNQTLYNIYDYYIHSSEESSEADNEDTEKVFIYLKKNVSGDIRYRFTATPLQPKRKHFRYQEEKKGIHVSKIKSLRRYIKGTPQNHPEKHPKTRGAERRQAVAKMMMRHRKNVKAHISPRGFGSIFGIKQRVPIPQHNQQKGLKTINLKQTYSQVYQDKNSDFIIVGIPKKKTGNSVDFDEFIADIDADIPESPENLNEEEASLELSNPYTDDRRTHSETDRDPEMIIEHYLRSSLGNVRHYFIAAEEIIWDYAESNVNNKMSSTEQRNTRYKKVIFRRYTDAFFTKLYDHGERDEHLGILGPVIRAEVNDIIKVIFKNLASRPYSIHAHGVSYEKSSEGMSYEDFSTDWFRWDDVVAPNATYTYVWNVPPRSAPTKMDSDCKAWVYYSSVDFEKDINSGLIGPLVICREGTLNKITEIPNDVREFVMLFTTFDETKSWYLNDNKDRICQQPCQTSKMSPDFIQRNTFHAINGRIDGSLKGLIMSETDMVRWYLINMDSSDDVHSIRFHGQTFIEKKDKPHRLGVYNLYPGAFETVEMGPLKAGIWLVDCEAGKHYKAGMRAHFLVLSKECNKTLGMMSKIITDSQITASDHIEHWDPSLARLHSSYRYNAWSVRMFGFRKPWIQVDLQKPIVFTRIDIQGASSFTTQYYITAYYIMYSQDGKTWLFYNGNSRSYKQIFSGNSDANTVKSNLLNPPIIARYIRLYPTSFKITPTLRMELYGCNLDYCSEPLGMKDGRIKNDQITASTFKVKWWKYWYPSLARLNMEGSVNAWQPEAHNTNQWLQINFLKKKKITGIITQGVKYVLNFVFVKTYSLHYSDDGNKWLPFTDNSAVDEKIFVGNSDHDGLKQNYIGPPIVAQYIRIIPKSWNVGIALRIEILGCAVE</sequence>
<keyword evidence="7" id="KW-0964">Secreted</keyword>
<feature type="disulfide bond" evidence="19">
    <location>
        <begin position="604"/>
        <end position="685"/>
    </location>
</feature>
<feature type="compositionally biased region" description="Polar residues" evidence="20">
    <location>
        <begin position="1046"/>
        <end position="1060"/>
    </location>
</feature>
<dbReference type="InParanoid" id="A0A4W3IBT8"/>
<evidence type="ECO:0000256" key="20">
    <source>
        <dbReference type="SAM" id="MobiDB-lite"/>
    </source>
</evidence>
<feature type="compositionally biased region" description="Polar residues" evidence="20">
    <location>
        <begin position="1074"/>
        <end position="1088"/>
    </location>
</feature>
<dbReference type="Pfam" id="PF07732">
    <property type="entry name" value="Cu-oxidase_3"/>
    <property type="match status" value="2"/>
</dbReference>
<keyword evidence="18" id="KW-0325">Glycoprotein</keyword>
<evidence type="ECO:0000256" key="9">
    <source>
        <dbReference type="ARBA" id="ARBA00022723"/>
    </source>
</evidence>
<feature type="compositionally biased region" description="Basic and acidic residues" evidence="20">
    <location>
        <begin position="1064"/>
        <end position="1073"/>
    </location>
</feature>
<dbReference type="SUPFAM" id="SSF49503">
    <property type="entry name" value="Cupredoxins"/>
    <property type="match status" value="6"/>
</dbReference>
<keyword evidence="13" id="KW-1133">Transmembrane helix</keyword>
<dbReference type="InterPro" id="IPR011707">
    <property type="entry name" value="Cu-oxidase-like_N"/>
</dbReference>
<dbReference type="OrthoDB" id="2121828at2759"/>
<evidence type="ECO:0000256" key="7">
    <source>
        <dbReference type="ARBA" id="ARBA00022525"/>
    </source>
</evidence>
<evidence type="ECO:0000256" key="12">
    <source>
        <dbReference type="ARBA" id="ARBA00022837"/>
    </source>
</evidence>
<comment type="subcellular location">
    <subcellularLocation>
        <location evidence="2">Membrane</location>
        <topology evidence="2">Single-pass membrane protein</topology>
    </subcellularLocation>
    <subcellularLocation>
        <location evidence="3">Secreted</location>
    </subcellularLocation>
</comment>
<dbReference type="PANTHER" id="PTHR46806">
    <property type="entry name" value="F5/8 TYPE C DOMAIN-CONTAINING PROTEIN"/>
    <property type="match status" value="1"/>
</dbReference>
<dbReference type="InterPro" id="IPR008972">
    <property type="entry name" value="Cupredoxin"/>
</dbReference>
<dbReference type="SUPFAM" id="SSF49785">
    <property type="entry name" value="Galactose-binding domain-like"/>
    <property type="match status" value="2"/>
</dbReference>
<feature type="compositionally biased region" description="Acidic residues" evidence="20">
    <location>
        <begin position="1287"/>
        <end position="1298"/>
    </location>
</feature>
<dbReference type="FunFam" id="2.60.40.420:FF:000028">
    <property type="entry name" value="Ceruloplasmin"/>
    <property type="match status" value="1"/>
</dbReference>
<keyword evidence="24" id="KW-1185">Reference proteome</keyword>
<evidence type="ECO:0000256" key="11">
    <source>
        <dbReference type="ARBA" id="ARBA00022737"/>
    </source>
</evidence>
<dbReference type="Ensembl" id="ENSCMIT00000028130.1">
    <property type="protein sequence ID" value="ENSCMIP00000027689.1"/>
    <property type="gene ID" value="ENSCMIG00000012057.1"/>
</dbReference>
<feature type="signal peptide" evidence="21">
    <location>
        <begin position="1"/>
        <end position="18"/>
    </location>
</feature>
<dbReference type="CDD" id="cd00057">
    <property type="entry name" value="FA58C"/>
    <property type="match status" value="2"/>
</dbReference>
<evidence type="ECO:0000256" key="3">
    <source>
        <dbReference type="ARBA" id="ARBA00004613"/>
    </source>
</evidence>
<reference evidence="24" key="1">
    <citation type="journal article" date="2006" name="Science">
        <title>Ancient noncoding elements conserved in the human genome.</title>
        <authorList>
            <person name="Venkatesh B."/>
            <person name="Kirkness E.F."/>
            <person name="Loh Y.H."/>
            <person name="Halpern A.L."/>
            <person name="Lee A.P."/>
            <person name="Johnson J."/>
            <person name="Dandona N."/>
            <person name="Viswanathan L.D."/>
            <person name="Tay A."/>
            <person name="Venter J.C."/>
            <person name="Strausberg R.L."/>
            <person name="Brenner S."/>
        </authorList>
    </citation>
    <scope>NUCLEOTIDE SEQUENCE [LARGE SCALE GENOMIC DNA]</scope>
</reference>
<keyword evidence="10 21" id="KW-0732">Signal</keyword>
<evidence type="ECO:0000256" key="8">
    <source>
        <dbReference type="ARBA" id="ARBA00022692"/>
    </source>
</evidence>
<dbReference type="STRING" id="7868.ENSCMIP00000027689"/>
<feature type="disulfide bond" evidence="19">
    <location>
        <begin position="244"/>
        <end position="325"/>
    </location>
</feature>
<keyword evidence="9" id="KW-0479">Metal-binding</keyword>
<dbReference type="InterPro" id="IPR033138">
    <property type="entry name" value="Cu_oxidase_CS"/>
</dbReference>
<evidence type="ECO:0000256" key="4">
    <source>
        <dbReference type="ARBA" id="ARBA00010609"/>
    </source>
</evidence>
<feature type="disulfide bond" evidence="19">
    <location>
        <begin position="158"/>
        <end position="184"/>
    </location>
</feature>
<keyword evidence="6" id="KW-0813">Transport</keyword>
<dbReference type="Pfam" id="PF07731">
    <property type="entry name" value="Cu-oxidase_2"/>
    <property type="match status" value="2"/>
</dbReference>
<feature type="compositionally biased region" description="Acidic residues" evidence="20">
    <location>
        <begin position="926"/>
        <end position="939"/>
    </location>
</feature>
<dbReference type="GeneTree" id="ENSGT00940000158556"/>
<dbReference type="InterPro" id="IPR050633">
    <property type="entry name" value="Neuropilin_MCO_CoagFactor"/>
</dbReference>
<accession>A0A4W3IBT8</accession>
<dbReference type="PROSITE" id="PS50022">
    <property type="entry name" value="FA58C_3"/>
    <property type="match status" value="2"/>
</dbReference>
<dbReference type="CTD" id="2153"/>
<evidence type="ECO:0000313" key="23">
    <source>
        <dbReference type="Ensembl" id="ENSCMIP00000027689.1"/>
    </source>
</evidence>
<dbReference type="EC" id="1.16.3.1" evidence="5"/>
<feature type="disulfide bond" evidence="19">
    <location>
        <begin position="501"/>
        <end position="527"/>
    </location>
</feature>
<feature type="compositionally biased region" description="Basic and acidic residues" evidence="20">
    <location>
        <begin position="1306"/>
        <end position="1316"/>
    </location>
</feature>
<dbReference type="FunFam" id="2.60.120.260:FF:000002">
    <property type="entry name" value="Coagulation factor VIII"/>
    <property type="match status" value="2"/>
</dbReference>
<evidence type="ECO:0000256" key="18">
    <source>
        <dbReference type="ARBA" id="ARBA00023180"/>
    </source>
</evidence>
<feature type="domain" description="F5/8 type C" evidence="22">
    <location>
        <begin position="1822"/>
        <end position="1976"/>
    </location>
</feature>
<evidence type="ECO:0000256" key="10">
    <source>
        <dbReference type="ARBA" id="ARBA00022729"/>
    </source>
</evidence>
<dbReference type="GO" id="GO:0005886">
    <property type="term" value="C:plasma membrane"/>
    <property type="evidence" value="ECO:0007669"/>
    <property type="project" value="TreeGrafter"/>
</dbReference>